<accession>A0A8J3VUE8</accession>
<gene>
    <name evidence="2" type="ORF">Raf01_68280</name>
</gene>
<organism evidence="2 3">
    <name type="scientific">Rugosimonospora africana</name>
    <dbReference type="NCBI Taxonomy" id="556532"/>
    <lineage>
        <taxon>Bacteria</taxon>
        <taxon>Bacillati</taxon>
        <taxon>Actinomycetota</taxon>
        <taxon>Actinomycetes</taxon>
        <taxon>Micromonosporales</taxon>
        <taxon>Micromonosporaceae</taxon>
        <taxon>Rugosimonospora</taxon>
    </lineage>
</organism>
<keyword evidence="3" id="KW-1185">Reference proteome</keyword>
<protein>
    <submittedName>
        <fullName evidence="2">Uncharacterized protein</fullName>
    </submittedName>
</protein>
<evidence type="ECO:0000313" key="3">
    <source>
        <dbReference type="Proteomes" id="UP000642748"/>
    </source>
</evidence>
<dbReference type="EMBL" id="BONZ01000069">
    <property type="protein sequence ID" value="GIH18656.1"/>
    <property type="molecule type" value="Genomic_DNA"/>
</dbReference>
<feature type="transmembrane region" description="Helical" evidence="1">
    <location>
        <begin position="325"/>
        <end position="348"/>
    </location>
</feature>
<feature type="transmembrane region" description="Helical" evidence="1">
    <location>
        <begin position="219"/>
        <end position="244"/>
    </location>
</feature>
<evidence type="ECO:0000256" key="1">
    <source>
        <dbReference type="SAM" id="Phobius"/>
    </source>
</evidence>
<sequence length="351" mass="37332">MVDTVIADDREMTTVINAGFAKVLTVRATKLGRPGPTPTSFRTAVRSACLVASLPLFLELGFVAIVPGAALHTVRAVTWVLTMSGLDLFAILLGWRTWTLLGRAGPKIDDLLQNAGDRVVLATWFRGTLSLGRQLVCSAASAVGACVLLRLTAPAIAQNLEIGPVSYCAVALTGLIAGNCLYWLVVMSEFSRRLLRRPGLAVVWHSPASTPGLSLLSDAFASLTAAALVAFLAAEILTLHALSYGHSAVLTVISNIMPVLAGVGALLAGILPHIWLYLAVRDARRSALDKLRPLIDNEPPGTGENAEQLHARIELYRLVETSPGLPFNAASMVQYAAAVLGTLLAFFLERH</sequence>
<name>A0A8J3VUE8_9ACTN</name>
<keyword evidence="1" id="KW-0472">Membrane</keyword>
<feature type="transmembrane region" description="Helical" evidence="1">
    <location>
        <begin position="76"/>
        <end position="95"/>
    </location>
</feature>
<feature type="transmembrane region" description="Helical" evidence="1">
    <location>
        <begin position="162"/>
        <end position="186"/>
    </location>
</feature>
<reference evidence="2" key="1">
    <citation type="submission" date="2021-01" db="EMBL/GenBank/DDBJ databases">
        <title>Whole genome shotgun sequence of Rugosimonospora africana NBRC 104875.</title>
        <authorList>
            <person name="Komaki H."/>
            <person name="Tamura T."/>
        </authorList>
    </citation>
    <scope>NUCLEOTIDE SEQUENCE</scope>
    <source>
        <strain evidence="2">NBRC 104875</strain>
    </source>
</reference>
<dbReference type="RefSeq" id="WP_203922164.1">
    <property type="nucleotide sequence ID" value="NZ_BONZ01000069.1"/>
</dbReference>
<dbReference type="Proteomes" id="UP000642748">
    <property type="component" value="Unassembled WGS sequence"/>
</dbReference>
<feature type="transmembrane region" description="Helical" evidence="1">
    <location>
        <begin position="135"/>
        <end position="156"/>
    </location>
</feature>
<proteinExistence type="predicted"/>
<feature type="transmembrane region" description="Helical" evidence="1">
    <location>
        <begin position="48"/>
        <end position="70"/>
    </location>
</feature>
<dbReference type="AlphaFoldDB" id="A0A8J3VUE8"/>
<keyword evidence="1" id="KW-1133">Transmembrane helix</keyword>
<feature type="transmembrane region" description="Helical" evidence="1">
    <location>
        <begin position="256"/>
        <end position="280"/>
    </location>
</feature>
<evidence type="ECO:0000313" key="2">
    <source>
        <dbReference type="EMBL" id="GIH18656.1"/>
    </source>
</evidence>
<keyword evidence="1" id="KW-0812">Transmembrane</keyword>
<comment type="caution">
    <text evidence="2">The sequence shown here is derived from an EMBL/GenBank/DDBJ whole genome shotgun (WGS) entry which is preliminary data.</text>
</comment>